<dbReference type="EMBL" id="CP095061">
    <property type="protein sequence ID" value="UOQ66474.1"/>
    <property type="molecule type" value="Genomic_DNA"/>
</dbReference>
<protein>
    <submittedName>
        <fullName evidence="2">Uncharacterized protein</fullName>
    </submittedName>
</protein>
<dbReference type="Proteomes" id="UP000830401">
    <property type="component" value="Chromosome"/>
</dbReference>
<organism evidence="2 3">
    <name type="scientific">Hymenobacter volaticus</name>
    <dbReference type="NCBI Taxonomy" id="2932254"/>
    <lineage>
        <taxon>Bacteria</taxon>
        <taxon>Pseudomonadati</taxon>
        <taxon>Bacteroidota</taxon>
        <taxon>Cytophagia</taxon>
        <taxon>Cytophagales</taxon>
        <taxon>Hymenobacteraceae</taxon>
        <taxon>Hymenobacter</taxon>
    </lineage>
</organism>
<name>A0ABY4G7K6_9BACT</name>
<accession>A0ABY4G7K6</accession>
<evidence type="ECO:0000313" key="3">
    <source>
        <dbReference type="Proteomes" id="UP000830401"/>
    </source>
</evidence>
<keyword evidence="3" id="KW-1185">Reference proteome</keyword>
<dbReference type="RefSeq" id="WP_245120612.1">
    <property type="nucleotide sequence ID" value="NZ_CP095061.1"/>
</dbReference>
<evidence type="ECO:0000313" key="2">
    <source>
        <dbReference type="EMBL" id="UOQ66474.1"/>
    </source>
</evidence>
<evidence type="ECO:0000256" key="1">
    <source>
        <dbReference type="SAM" id="SignalP"/>
    </source>
</evidence>
<sequence>MFYKTKLVLAFIGCLTGVVAHAQQDNSNVIIVHPAVGETIDKQEKIAYGLFPYYSADMFREARFLRFKMFDSTQSITLQTTLSNGDERMRPFTAREFEEVRNTIERRNQELKTTLSQQPGSARADSLGQTYSVELVSGSSFVGVLVAKRETELDFTTADLGRITVQKLNIRRIVLLSTAQAQRGWEPVGNGTRVFFAPTARNLRKGEGYVQNIDLFLFGANYGITDNVSLGVLLPVIPGLGAGVVAVTPKVSVPINEKFNLGGGVLYARVFGFRESGGAGIGYGVATYGSADNNATLGLGYAFVEGERESTPIVVVGGATRISRRFSLLNETYIAGDGFLGLIGGRLAATRLSGSLGFVYGTSVGGFYPAYVEIAYRFGKK</sequence>
<feature type="chain" id="PRO_5047468975" evidence="1">
    <location>
        <begin position="23"/>
        <end position="381"/>
    </location>
</feature>
<keyword evidence="1" id="KW-0732">Signal</keyword>
<gene>
    <name evidence="2" type="ORF">MUN86_00620</name>
</gene>
<feature type="signal peptide" evidence="1">
    <location>
        <begin position="1"/>
        <end position="22"/>
    </location>
</feature>
<reference evidence="2" key="1">
    <citation type="submission" date="2022-04" db="EMBL/GenBank/DDBJ databases">
        <title>Hymenobacter sp. isolated from the air.</title>
        <authorList>
            <person name="Won M."/>
            <person name="Lee C.-M."/>
            <person name="Woen H.-Y."/>
            <person name="Kwon S.-W."/>
        </authorList>
    </citation>
    <scope>NUCLEOTIDE SEQUENCE</scope>
    <source>
        <strain evidence="2">5420S-77</strain>
    </source>
</reference>
<proteinExistence type="predicted"/>